<dbReference type="AlphaFoldDB" id="A0A9P7BIE2"/>
<dbReference type="FunFam" id="3.30.559.70:FF:000003">
    <property type="entry name" value="Carnitine acetyl transferase FacC"/>
    <property type="match status" value="1"/>
</dbReference>
<feature type="region of interest" description="Disordered" evidence="5">
    <location>
        <begin position="1"/>
        <end position="26"/>
    </location>
</feature>
<keyword evidence="3" id="KW-0012">Acyltransferase</keyword>
<evidence type="ECO:0000259" key="6">
    <source>
        <dbReference type="Pfam" id="PF00755"/>
    </source>
</evidence>
<dbReference type="PANTHER" id="PTHR22589:SF29">
    <property type="entry name" value="MITOCHONDRIAL CARNITINE O-ACETYLTRANSFERASE-RELATED"/>
    <property type="match status" value="1"/>
</dbReference>
<feature type="domain" description="Choline/carnitine acyltransferase" evidence="6">
    <location>
        <begin position="423"/>
        <end position="1039"/>
    </location>
</feature>
<evidence type="ECO:0000256" key="1">
    <source>
        <dbReference type="ARBA" id="ARBA00005232"/>
    </source>
</evidence>
<keyword evidence="8" id="KW-1185">Reference proteome</keyword>
<dbReference type="Gene3D" id="3.30.559.70">
    <property type="entry name" value="Choline/Carnitine o-acyltransferase, domain 2"/>
    <property type="match status" value="1"/>
</dbReference>
<dbReference type="InterPro" id="IPR023213">
    <property type="entry name" value="CAT-like_dom_sf"/>
</dbReference>
<proteinExistence type="inferred from homology"/>
<dbReference type="InterPro" id="IPR000542">
    <property type="entry name" value="Carn_acyl_trans"/>
</dbReference>
<dbReference type="Gene3D" id="3.30.559.10">
    <property type="entry name" value="Chloramphenicol acetyltransferase-like domain"/>
    <property type="match status" value="1"/>
</dbReference>
<gene>
    <name evidence="7" type="ORF">C6P40_000942</name>
</gene>
<comment type="caution">
    <text evidence="7">The sequence shown here is derived from an EMBL/GenBank/DDBJ whole genome shotgun (WGS) entry which is preliminary data.</text>
</comment>
<dbReference type="GO" id="GO:0009437">
    <property type="term" value="P:carnitine metabolic process"/>
    <property type="evidence" value="ECO:0007669"/>
    <property type="project" value="TreeGrafter"/>
</dbReference>
<dbReference type="GO" id="GO:0005739">
    <property type="term" value="C:mitochondrion"/>
    <property type="evidence" value="ECO:0007669"/>
    <property type="project" value="TreeGrafter"/>
</dbReference>
<reference evidence="7" key="1">
    <citation type="submission" date="2020-11" db="EMBL/GenBank/DDBJ databases">
        <title>Kefir isolates.</title>
        <authorList>
            <person name="Marcisauskas S."/>
            <person name="Kim Y."/>
            <person name="Blasche S."/>
        </authorList>
    </citation>
    <scope>NUCLEOTIDE SEQUENCE</scope>
    <source>
        <strain evidence="7">Olga-1</strain>
    </source>
</reference>
<evidence type="ECO:0000256" key="4">
    <source>
        <dbReference type="PIRSR" id="PIRSR600542-1"/>
    </source>
</evidence>
<dbReference type="Pfam" id="PF00755">
    <property type="entry name" value="Carn_acyltransf"/>
    <property type="match status" value="1"/>
</dbReference>
<evidence type="ECO:0000256" key="3">
    <source>
        <dbReference type="ARBA" id="ARBA00023315"/>
    </source>
</evidence>
<dbReference type="GO" id="GO:0004092">
    <property type="term" value="F:carnitine O-acetyltransferase activity"/>
    <property type="evidence" value="ECO:0007669"/>
    <property type="project" value="TreeGrafter"/>
</dbReference>
<dbReference type="EMBL" id="PUHW01000015">
    <property type="protein sequence ID" value="KAG0690858.1"/>
    <property type="molecule type" value="Genomic_DNA"/>
</dbReference>
<protein>
    <recommendedName>
        <fullName evidence="6">Choline/carnitine acyltransferase domain-containing protein</fullName>
    </recommendedName>
</protein>
<evidence type="ECO:0000313" key="7">
    <source>
        <dbReference type="EMBL" id="KAG0690858.1"/>
    </source>
</evidence>
<dbReference type="PANTHER" id="PTHR22589">
    <property type="entry name" value="CARNITINE O-ACYLTRANSFERASE"/>
    <property type="match status" value="1"/>
</dbReference>
<feature type="compositionally biased region" description="Polar residues" evidence="5">
    <location>
        <begin position="60"/>
        <end position="73"/>
    </location>
</feature>
<accession>A0A9P7BIE2</accession>
<evidence type="ECO:0000256" key="2">
    <source>
        <dbReference type="ARBA" id="ARBA00022679"/>
    </source>
</evidence>
<evidence type="ECO:0000256" key="5">
    <source>
        <dbReference type="SAM" id="MobiDB-lite"/>
    </source>
</evidence>
<dbReference type="SUPFAM" id="SSF52777">
    <property type="entry name" value="CoA-dependent acyltransferases"/>
    <property type="match status" value="2"/>
</dbReference>
<organism evidence="7 8">
    <name type="scientific">Pichia californica</name>
    <dbReference type="NCBI Taxonomy" id="460514"/>
    <lineage>
        <taxon>Eukaryota</taxon>
        <taxon>Fungi</taxon>
        <taxon>Dikarya</taxon>
        <taxon>Ascomycota</taxon>
        <taxon>Saccharomycotina</taxon>
        <taxon>Pichiomycetes</taxon>
        <taxon>Pichiales</taxon>
        <taxon>Pichiaceae</taxon>
        <taxon>Pichia</taxon>
    </lineage>
</organism>
<sequence length="1111" mass="125846">MSSNYVMNILSASSSESSDEEDNSVQNSCDNIFPENHHHNNTINNIKNSINNQEISSSNTGSIPNTTERTPSIHSRDSSFSSLTNLSKKLSINKKNSIPESFNKISSKFKRTNSISSSNLNMNLFTRKPSISMRSNESPNSSIVSVDEYFDFENMNNSNNSLSTNPTIINIPSNGNLKRINSWSNQSHKNNNNNNGSNSTYISTPSSNINTIQSNNNINTNYNIINSKLSPKGNFFNSEIENLKFRSRANSSPQQIIASRKSSISIPNMNLMKKKSLVGTHNNNNINSNNSMTSYNFDSDKQSNQSSNDICDEYFSKNRVESPQDFYFDNLDSFDIDIDNINSLSNKLSLNSNYNNIGDDNCDGVSGSTSMTNPLVPNSHKVGNISNNAGNSELQWQEEVEVEVEEVQVKAEEEKGIRELKKLPISPLEDTIKKYLEVLKPLQTTDEHSKTIDACSNFLKTTGPILQEQLIQYSNSRDSYIEQFWFDSYLNYDSPVVLNLNPFIMIEDDPIPGVCNWINRGSALTCSTLRFINALRNNNLPVDYLKNNQPLDMDQFPRLFGSARVPSNNGCVLQTDKNSKHIIVIVNSQFYWFNVLDDSNNLILNEDEIKLNLKSIIEDSKSIDPKEIAKSSFGILTTENRKIWSNLRNKLNNDKTNREILKIIDSALFCLVLDDIEIGENMDKLSQNFLCGKSILKDGIQIGTCTNRWYDKLQLIITKDGKSGINFEHTGVDGHTVLRFASDIYTDSILRFAKTINKDSPSIWKDNQIITKTVNSIPRKLEWNLTNDISLALRFAETRLSDLINQNEFSTLSYNKYGMERIKKMGMSPDAFIQMSFQLTYYSLYGKVECTYEPAMTKKFLHGRTEAIRTVSEESNEFVTKFLQKDIDAKTKIQLLKNACKKHSERTRDCSNGLGQDRHLYALFCIWKRYFNFDNNSSDNDTSSDDDNSTIDFNNLPETVDSLKDLHEIPSIFADEGWDKLNTTIISTSNCGNPSLKVFGFGPVSENGFGLGYIIKEHRVSICASSKHRQTSRFTSSLETTLDLMEKTFNDATNEDVVKVDNTEIEKLLGGYPSYRVDSHSDSIKSKDNDGTDKKLFTNKEIGRKLRFTEY</sequence>
<feature type="region of interest" description="Disordered" evidence="5">
    <location>
        <begin position="52"/>
        <end position="80"/>
    </location>
</feature>
<dbReference type="FunFam" id="3.30.559.10:FF:000019">
    <property type="entry name" value="Carnitine acetyl transferase"/>
    <property type="match status" value="1"/>
</dbReference>
<dbReference type="InterPro" id="IPR042231">
    <property type="entry name" value="Cho/carn_acyl_trans_2"/>
</dbReference>
<dbReference type="Proteomes" id="UP000697127">
    <property type="component" value="Unassembled WGS sequence"/>
</dbReference>
<dbReference type="InterPro" id="IPR039551">
    <property type="entry name" value="Cho/carn_acyl_trans"/>
</dbReference>
<feature type="active site" description="Proton acceptor" evidence="4">
    <location>
        <position position="729"/>
    </location>
</feature>
<name>A0A9P7BIE2_9ASCO</name>
<keyword evidence="2" id="KW-0808">Transferase</keyword>
<comment type="similarity">
    <text evidence="1">Belongs to the carnitine/choline acetyltransferase family.</text>
</comment>
<evidence type="ECO:0000313" key="8">
    <source>
        <dbReference type="Proteomes" id="UP000697127"/>
    </source>
</evidence>
<dbReference type="PROSITE" id="PS00440">
    <property type="entry name" value="ACYLTRANSF_C_2"/>
    <property type="match status" value="1"/>
</dbReference>